<sequence>MPYVGSELRMGSPDAFVECAKTEAAPNGYTVQWLSNGTPLPAERQKEALKVLPEDRGNRLSFNVYPTAYTKFPESPPYQNVGCPNIYNPNPEKLLLHSLETAPIAASNRANGWTGRGNLELLGRTDDGELVLYPRTSTYEHVPCPPNPYCPAYTSDWEQPRLVGIGWNIFNIVFSPGDFDGDGNNDILGRDSAGNLYLYPGDGLGNWQQRSVVGTGWNIFDAIIGPGDFDGDGNNDVLGRGHYGDLLLYPGDGHGGWKQPRRVGIGWQVFDKIIAAGDITGDGAVDIFGRDHGGDLHQYPSDGHGGWLPPSRWGPGWEDMSEISAAGSYDRNLVGTLMGTIPQTSNDLYAINPDGALLRYAYTLRIGHTIGTGWGIFTALI</sequence>
<accession>A0ABS6I1K4</accession>
<dbReference type="InterPro" id="IPR013517">
    <property type="entry name" value="FG-GAP"/>
</dbReference>
<evidence type="ECO:0000313" key="2">
    <source>
        <dbReference type="Proteomes" id="UP000824166"/>
    </source>
</evidence>
<reference evidence="1 2" key="1">
    <citation type="submission" date="2021-06" db="EMBL/GenBank/DDBJ databases">
        <authorList>
            <person name="Jeong J.W."/>
        </authorList>
    </citation>
    <scope>NUCLEOTIDE SEQUENCE [LARGE SCALE GENOMIC DNA]</scope>
    <source>
        <strain evidence="1 2">MMS21-TAE1-1</strain>
    </source>
</reference>
<dbReference type="PANTHER" id="PTHR44103">
    <property type="entry name" value="PROPROTEIN CONVERTASE P"/>
    <property type="match status" value="1"/>
</dbReference>
<comment type="caution">
    <text evidence="1">The sequence shown here is derived from an EMBL/GenBank/DDBJ whole genome shotgun (WGS) entry which is preliminary data.</text>
</comment>
<name>A0ABS6I1K4_9MICC</name>
<dbReference type="Proteomes" id="UP000824166">
    <property type="component" value="Unassembled WGS sequence"/>
</dbReference>
<keyword evidence="2" id="KW-1185">Reference proteome</keyword>
<organism evidence="1 2">
    <name type="scientific">Paenarthrobacter aromaticivorans</name>
    <dbReference type="NCBI Taxonomy" id="2849150"/>
    <lineage>
        <taxon>Bacteria</taxon>
        <taxon>Bacillati</taxon>
        <taxon>Actinomycetota</taxon>
        <taxon>Actinomycetes</taxon>
        <taxon>Micrococcales</taxon>
        <taxon>Micrococcaceae</taxon>
        <taxon>Paenarthrobacter</taxon>
    </lineage>
</organism>
<dbReference type="PANTHER" id="PTHR44103:SF1">
    <property type="entry name" value="PROPROTEIN CONVERTASE P"/>
    <property type="match status" value="1"/>
</dbReference>
<protein>
    <submittedName>
        <fullName evidence="1">VCBS repeat-containing protein</fullName>
    </submittedName>
</protein>
<proteinExistence type="predicted"/>
<dbReference type="EMBL" id="JAHOPC010000002">
    <property type="protein sequence ID" value="MBU8865529.1"/>
    <property type="molecule type" value="Genomic_DNA"/>
</dbReference>
<dbReference type="Pfam" id="PF13517">
    <property type="entry name" value="FG-GAP_3"/>
    <property type="match status" value="1"/>
</dbReference>
<evidence type="ECO:0000313" key="1">
    <source>
        <dbReference type="EMBL" id="MBU8865529.1"/>
    </source>
</evidence>
<gene>
    <name evidence="1" type="ORF">KSW38_04405</name>
</gene>